<dbReference type="OrthoDB" id="3265020at2759"/>
<protein>
    <recommendedName>
        <fullName evidence="1">Ribonucleases P/MRP subunit Pop8-like domain-containing protein</fullName>
    </recommendedName>
</protein>
<comment type="caution">
    <text evidence="2">The sequence shown here is derived from an EMBL/GenBank/DDBJ whole genome shotgun (WGS) entry which is preliminary data.</text>
</comment>
<sequence>MNQNPLKHSSKHYIRLTVRPAADALTIRKSLSNTLNETFGTTAASVNIDVLWVEEDGSEAVVRMHPDDAPKVLSAVVSSSGSPKLSLIRESPVLSTLGVKQDAL</sequence>
<dbReference type="Proteomes" id="UP000298030">
    <property type="component" value="Unassembled WGS sequence"/>
</dbReference>
<dbReference type="InterPro" id="IPR049128">
    <property type="entry name" value="Pop8-like_dom"/>
</dbReference>
<dbReference type="Pfam" id="PF20976">
    <property type="entry name" value="Pop8"/>
    <property type="match status" value="1"/>
</dbReference>
<feature type="domain" description="Ribonucleases P/MRP subunit Pop8-like" evidence="1">
    <location>
        <begin position="22"/>
        <end position="77"/>
    </location>
</feature>
<dbReference type="EMBL" id="QPFP01000011">
    <property type="protein sequence ID" value="TEB33885.1"/>
    <property type="molecule type" value="Genomic_DNA"/>
</dbReference>
<gene>
    <name evidence="2" type="ORF">FA13DRAFT_1730155</name>
</gene>
<proteinExistence type="predicted"/>
<organism evidence="2 3">
    <name type="scientific">Coprinellus micaceus</name>
    <name type="common">Glistening ink-cap mushroom</name>
    <name type="synonym">Coprinus micaceus</name>
    <dbReference type="NCBI Taxonomy" id="71717"/>
    <lineage>
        <taxon>Eukaryota</taxon>
        <taxon>Fungi</taxon>
        <taxon>Dikarya</taxon>
        <taxon>Basidiomycota</taxon>
        <taxon>Agaricomycotina</taxon>
        <taxon>Agaricomycetes</taxon>
        <taxon>Agaricomycetidae</taxon>
        <taxon>Agaricales</taxon>
        <taxon>Agaricineae</taxon>
        <taxon>Psathyrellaceae</taxon>
        <taxon>Coprinellus</taxon>
    </lineage>
</organism>
<name>A0A4Y7TI73_COPMI</name>
<keyword evidence="3" id="KW-1185">Reference proteome</keyword>
<evidence type="ECO:0000313" key="2">
    <source>
        <dbReference type="EMBL" id="TEB33885.1"/>
    </source>
</evidence>
<dbReference type="AlphaFoldDB" id="A0A4Y7TI73"/>
<evidence type="ECO:0000259" key="1">
    <source>
        <dbReference type="Pfam" id="PF20976"/>
    </source>
</evidence>
<reference evidence="2 3" key="1">
    <citation type="journal article" date="2019" name="Nat. Ecol. Evol.">
        <title>Megaphylogeny resolves global patterns of mushroom evolution.</title>
        <authorList>
            <person name="Varga T."/>
            <person name="Krizsan K."/>
            <person name="Foldi C."/>
            <person name="Dima B."/>
            <person name="Sanchez-Garcia M."/>
            <person name="Sanchez-Ramirez S."/>
            <person name="Szollosi G.J."/>
            <person name="Szarkandi J.G."/>
            <person name="Papp V."/>
            <person name="Albert L."/>
            <person name="Andreopoulos W."/>
            <person name="Angelini C."/>
            <person name="Antonin V."/>
            <person name="Barry K.W."/>
            <person name="Bougher N.L."/>
            <person name="Buchanan P."/>
            <person name="Buyck B."/>
            <person name="Bense V."/>
            <person name="Catcheside P."/>
            <person name="Chovatia M."/>
            <person name="Cooper J."/>
            <person name="Damon W."/>
            <person name="Desjardin D."/>
            <person name="Finy P."/>
            <person name="Geml J."/>
            <person name="Haridas S."/>
            <person name="Hughes K."/>
            <person name="Justo A."/>
            <person name="Karasinski D."/>
            <person name="Kautmanova I."/>
            <person name="Kiss B."/>
            <person name="Kocsube S."/>
            <person name="Kotiranta H."/>
            <person name="LaButti K.M."/>
            <person name="Lechner B.E."/>
            <person name="Liimatainen K."/>
            <person name="Lipzen A."/>
            <person name="Lukacs Z."/>
            <person name="Mihaltcheva S."/>
            <person name="Morgado L.N."/>
            <person name="Niskanen T."/>
            <person name="Noordeloos M.E."/>
            <person name="Ohm R.A."/>
            <person name="Ortiz-Santana B."/>
            <person name="Ovrebo C."/>
            <person name="Racz N."/>
            <person name="Riley R."/>
            <person name="Savchenko A."/>
            <person name="Shiryaev A."/>
            <person name="Soop K."/>
            <person name="Spirin V."/>
            <person name="Szebenyi C."/>
            <person name="Tomsovsky M."/>
            <person name="Tulloss R.E."/>
            <person name="Uehling J."/>
            <person name="Grigoriev I.V."/>
            <person name="Vagvolgyi C."/>
            <person name="Papp T."/>
            <person name="Martin F.M."/>
            <person name="Miettinen O."/>
            <person name="Hibbett D.S."/>
            <person name="Nagy L.G."/>
        </authorList>
    </citation>
    <scope>NUCLEOTIDE SEQUENCE [LARGE SCALE GENOMIC DNA]</scope>
    <source>
        <strain evidence="2 3">FP101781</strain>
    </source>
</reference>
<accession>A0A4Y7TI73</accession>
<evidence type="ECO:0000313" key="3">
    <source>
        <dbReference type="Proteomes" id="UP000298030"/>
    </source>
</evidence>